<keyword evidence="4 6" id="KW-0863">Zinc-finger</keyword>
<comment type="caution">
    <text evidence="9">The sequence shown here is derived from an EMBL/GenBank/DDBJ whole genome shotgun (WGS) entry which is preliminary data.</text>
</comment>
<keyword evidence="3" id="KW-0479">Metal-binding</keyword>
<evidence type="ECO:0000259" key="8">
    <source>
        <dbReference type="PROSITE" id="PS50089"/>
    </source>
</evidence>
<evidence type="ECO:0000256" key="4">
    <source>
        <dbReference type="ARBA" id="ARBA00022771"/>
    </source>
</evidence>
<dbReference type="InterPro" id="IPR039739">
    <property type="entry name" value="MAG2/RNF10"/>
</dbReference>
<evidence type="ECO:0000256" key="6">
    <source>
        <dbReference type="PROSITE-ProRule" id="PRU00175"/>
    </source>
</evidence>
<evidence type="ECO:0000256" key="7">
    <source>
        <dbReference type="SAM" id="MobiDB-lite"/>
    </source>
</evidence>
<feature type="region of interest" description="Disordered" evidence="7">
    <location>
        <begin position="695"/>
        <end position="718"/>
    </location>
</feature>
<dbReference type="InterPro" id="IPR017907">
    <property type="entry name" value="Znf_RING_CS"/>
</dbReference>
<dbReference type="EMBL" id="ML994065">
    <property type="protein sequence ID" value="KAF2199614.1"/>
    <property type="molecule type" value="Genomic_DNA"/>
</dbReference>
<dbReference type="SUPFAM" id="SSF57850">
    <property type="entry name" value="RING/U-box"/>
    <property type="match status" value="1"/>
</dbReference>
<feature type="compositionally biased region" description="Basic residues" evidence="7">
    <location>
        <begin position="68"/>
        <end position="78"/>
    </location>
</feature>
<dbReference type="InterPro" id="IPR029058">
    <property type="entry name" value="AB_hydrolase_fold"/>
</dbReference>
<feature type="region of interest" description="Disordered" evidence="7">
    <location>
        <begin position="1"/>
        <end position="82"/>
    </location>
</feature>
<evidence type="ECO:0000313" key="9">
    <source>
        <dbReference type="EMBL" id="KAF2199614.1"/>
    </source>
</evidence>
<dbReference type="OrthoDB" id="302966at2759"/>
<feature type="compositionally biased region" description="Basic and acidic residues" evidence="7">
    <location>
        <begin position="554"/>
        <end position="590"/>
    </location>
</feature>
<evidence type="ECO:0000256" key="3">
    <source>
        <dbReference type="ARBA" id="ARBA00022723"/>
    </source>
</evidence>
<feature type="region of interest" description="Disordered" evidence="7">
    <location>
        <begin position="107"/>
        <end position="126"/>
    </location>
</feature>
<organism evidence="9 10">
    <name type="scientific">Delitschia confertaspora ATCC 74209</name>
    <dbReference type="NCBI Taxonomy" id="1513339"/>
    <lineage>
        <taxon>Eukaryota</taxon>
        <taxon>Fungi</taxon>
        <taxon>Dikarya</taxon>
        <taxon>Ascomycota</taxon>
        <taxon>Pezizomycotina</taxon>
        <taxon>Dothideomycetes</taxon>
        <taxon>Pleosporomycetidae</taxon>
        <taxon>Pleosporales</taxon>
        <taxon>Delitschiaceae</taxon>
        <taxon>Delitschia</taxon>
    </lineage>
</organism>
<dbReference type="Gene3D" id="3.30.40.10">
    <property type="entry name" value="Zinc/RING finger domain, C3HC4 (zinc finger)"/>
    <property type="match status" value="1"/>
</dbReference>
<keyword evidence="2" id="KW-0963">Cytoplasm</keyword>
<keyword evidence="10" id="KW-1185">Reference proteome</keyword>
<feature type="compositionally biased region" description="Polar residues" evidence="7">
    <location>
        <begin position="20"/>
        <end position="34"/>
    </location>
</feature>
<protein>
    <recommendedName>
        <fullName evidence="8">RING-type domain-containing protein</fullName>
    </recommendedName>
</protein>
<evidence type="ECO:0000256" key="2">
    <source>
        <dbReference type="ARBA" id="ARBA00022490"/>
    </source>
</evidence>
<feature type="compositionally biased region" description="Low complexity" evidence="7">
    <location>
        <begin position="9"/>
        <end position="19"/>
    </location>
</feature>
<dbReference type="PROSITE" id="PS50089">
    <property type="entry name" value="ZF_RING_2"/>
    <property type="match status" value="1"/>
</dbReference>
<keyword evidence="5" id="KW-0862">Zinc</keyword>
<feature type="region of interest" description="Disordered" evidence="7">
    <location>
        <begin position="554"/>
        <end position="664"/>
    </location>
</feature>
<feature type="compositionally biased region" description="Polar residues" evidence="7">
    <location>
        <begin position="407"/>
        <end position="434"/>
    </location>
</feature>
<dbReference type="InterPro" id="IPR002925">
    <property type="entry name" value="Dienelactn_hydro"/>
</dbReference>
<gene>
    <name evidence="9" type="ORF">GQ43DRAFT_457033</name>
</gene>
<dbReference type="Pfam" id="PF01738">
    <property type="entry name" value="DLH"/>
    <property type="match status" value="1"/>
</dbReference>
<dbReference type="InterPro" id="IPR013083">
    <property type="entry name" value="Znf_RING/FYVE/PHD"/>
</dbReference>
<feature type="region of interest" description="Disordered" evidence="7">
    <location>
        <begin position="407"/>
        <end position="438"/>
    </location>
</feature>
<dbReference type="GO" id="GO:0000976">
    <property type="term" value="F:transcription cis-regulatory region binding"/>
    <property type="evidence" value="ECO:0007669"/>
    <property type="project" value="TreeGrafter"/>
</dbReference>
<dbReference type="CDD" id="cd16536">
    <property type="entry name" value="RING-HC_RNF10"/>
    <property type="match status" value="1"/>
</dbReference>
<dbReference type="GO" id="GO:0016787">
    <property type="term" value="F:hydrolase activity"/>
    <property type="evidence" value="ECO:0007669"/>
    <property type="project" value="InterPro"/>
</dbReference>
<dbReference type="Proteomes" id="UP000799536">
    <property type="component" value="Unassembled WGS sequence"/>
</dbReference>
<dbReference type="GO" id="GO:0045944">
    <property type="term" value="P:positive regulation of transcription by RNA polymerase II"/>
    <property type="evidence" value="ECO:0007669"/>
    <property type="project" value="TreeGrafter"/>
</dbReference>
<feature type="domain" description="RING-type" evidence="8">
    <location>
        <begin position="191"/>
        <end position="240"/>
    </location>
</feature>
<dbReference type="InterPro" id="IPR018957">
    <property type="entry name" value="Znf_C3HC4_RING-type"/>
</dbReference>
<evidence type="ECO:0000313" key="10">
    <source>
        <dbReference type="Proteomes" id="UP000799536"/>
    </source>
</evidence>
<proteinExistence type="predicted"/>
<sequence>MSSNPPPSISTSSKVSASSGQLSPAPSQPNSIASGDNYGQRRSGGLGSFGAGASSRASPTQRNNQPLRKQHKIPKRPRQSNEDAIAESLAMRPFNSRKGQTSITHLMNFSLPPRPQNNHYGSSRPYRRQPTWGLGSGYHAVDKARYVHANYRFIVDPRGNYRAQSVDADVHLDWNNVLQILVSSQSQLASCPICLGTPVAPRMARCGHIFCLPCLMRYMHSEEDGKPPEKRARSKKCPLCFDTIYITETRPVRWYAGQEGEPPREGGDVVLRLVMRSSGNTLALPRDGADALGEEEDIPWYHAAEVMDYARVMRGGEDYMLQQFDAEIQELEQQGKEDELMFGEDNAGWVRKAVRLIQEAKEKVKGIGNPPPMPTKPAEAKQKKPPIIFNDDQTQVPDMYQVQNGQSSQAIMASGSSDTTAPRSRTLSVNSNSQKTDHSAIGSTLAEIRHRQHHESHYTPSEYYFYQALLHYYLSPLDIRILKAAFGNFSSFPATILPRVERISTGHIVDDELRKRTKYLAHLPYGCEVGFLECDWTDTVAPEILERFQPEIEKRRKRNQEKESREEKARIRAEKAEHAQFATERRRRVEQFTAEDFQPLASGSGVEGAEAESASSSPPWPSRRGQGFASLASPSTSPSAPRTVWGTTAIGPTSPNLHAVHEHDARDDGWLQGWEKDLLQEEEMIAQAQALSLGEGAGTGEASSSKKPTGGKGKKKKKITLMSTNVRRESFKDVPTQAGGDMRVFLFQPTVPNYPKAKFPGVVVFSEIYQVTGPVTRFARQISSLGYIVAAPSSYHEFTGPEPLAYDGPGTDAGNEWKITKKVSAYDEDASLAISLLLSLPNCNGRIGATGMCLGGHLAYRAALDKRVNAAVCYFATDLHSRTLGEGKRDDSLERAGEIEGELVMIFGKMDNHVPPAGRDLIRKKLTDSGVNYSFYEIAWAQHAFIRDELSKGRYDPAIASICFEMLKELFNRTLRSDLGPRSGDEVEVEDVC</sequence>
<feature type="compositionally biased region" description="Low complexity" evidence="7">
    <location>
        <begin position="695"/>
        <end position="708"/>
    </location>
</feature>
<comment type="subcellular location">
    <subcellularLocation>
        <location evidence="1">Cytoplasm</location>
    </subcellularLocation>
</comment>
<evidence type="ECO:0000256" key="5">
    <source>
        <dbReference type="ARBA" id="ARBA00022833"/>
    </source>
</evidence>
<dbReference type="PANTHER" id="PTHR12983:SF9">
    <property type="entry name" value="E3 UBIQUITIN-PROTEIN LIGASE RNF10"/>
    <property type="match status" value="1"/>
</dbReference>
<dbReference type="SUPFAM" id="SSF53474">
    <property type="entry name" value="alpha/beta-Hydrolases"/>
    <property type="match status" value="1"/>
</dbReference>
<dbReference type="Pfam" id="PF00097">
    <property type="entry name" value="zf-C3HC4"/>
    <property type="match status" value="1"/>
</dbReference>
<name>A0A9P4MNK8_9PLEO</name>
<evidence type="ECO:0000256" key="1">
    <source>
        <dbReference type="ARBA" id="ARBA00004496"/>
    </source>
</evidence>
<dbReference type="PANTHER" id="PTHR12983">
    <property type="entry name" value="RING FINGER 10 FAMILY MEMBER"/>
    <property type="match status" value="1"/>
</dbReference>
<feature type="compositionally biased region" description="Low complexity" evidence="7">
    <location>
        <begin position="629"/>
        <end position="641"/>
    </location>
</feature>
<dbReference type="GO" id="GO:0005737">
    <property type="term" value="C:cytoplasm"/>
    <property type="evidence" value="ECO:0007669"/>
    <property type="project" value="UniProtKB-SubCell"/>
</dbReference>
<dbReference type="Gene3D" id="3.40.50.1820">
    <property type="entry name" value="alpha/beta hydrolase"/>
    <property type="match status" value="1"/>
</dbReference>
<reference evidence="9" key="1">
    <citation type="journal article" date="2020" name="Stud. Mycol.">
        <title>101 Dothideomycetes genomes: a test case for predicting lifestyles and emergence of pathogens.</title>
        <authorList>
            <person name="Haridas S."/>
            <person name="Albert R."/>
            <person name="Binder M."/>
            <person name="Bloem J."/>
            <person name="Labutti K."/>
            <person name="Salamov A."/>
            <person name="Andreopoulos B."/>
            <person name="Baker S."/>
            <person name="Barry K."/>
            <person name="Bills G."/>
            <person name="Bluhm B."/>
            <person name="Cannon C."/>
            <person name="Castanera R."/>
            <person name="Culley D."/>
            <person name="Daum C."/>
            <person name="Ezra D."/>
            <person name="Gonzalez J."/>
            <person name="Henrissat B."/>
            <person name="Kuo A."/>
            <person name="Liang C."/>
            <person name="Lipzen A."/>
            <person name="Lutzoni F."/>
            <person name="Magnuson J."/>
            <person name="Mondo S."/>
            <person name="Nolan M."/>
            <person name="Ohm R."/>
            <person name="Pangilinan J."/>
            <person name="Park H.-J."/>
            <person name="Ramirez L."/>
            <person name="Alfaro M."/>
            <person name="Sun H."/>
            <person name="Tritt A."/>
            <person name="Yoshinaga Y."/>
            <person name="Zwiers L.-H."/>
            <person name="Turgeon B."/>
            <person name="Goodwin S."/>
            <person name="Spatafora J."/>
            <person name="Crous P."/>
            <person name="Grigoriev I."/>
        </authorList>
    </citation>
    <scope>NUCLEOTIDE SEQUENCE</scope>
    <source>
        <strain evidence="9">ATCC 74209</strain>
    </source>
</reference>
<dbReference type="SMART" id="SM00184">
    <property type="entry name" value="RING"/>
    <property type="match status" value="1"/>
</dbReference>
<dbReference type="InterPro" id="IPR001841">
    <property type="entry name" value="Znf_RING"/>
</dbReference>
<dbReference type="AlphaFoldDB" id="A0A9P4MNK8"/>
<accession>A0A9P4MNK8</accession>
<feature type="compositionally biased region" description="Low complexity" evidence="7">
    <location>
        <begin position="602"/>
        <end position="617"/>
    </location>
</feature>
<dbReference type="PROSITE" id="PS00518">
    <property type="entry name" value="ZF_RING_1"/>
    <property type="match status" value="1"/>
</dbReference>
<dbReference type="GO" id="GO:0008270">
    <property type="term" value="F:zinc ion binding"/>
    <property type="evidence" value="ECO:0007669"/>
    <property type="project" value="UniProtKB-KW"/>
</dbReference>